<name>A0A2K1JGQ6_PHYPA</name>
<dbReference type="HAMAP" id="MF_01818">
    <property type="entry name" value="RNase_Z_BN"/>
    <property type="match status" value="1"/>
</dbReference>
<dbReference type="PANTHER" id="PTHR46018:SF2">
    <property type="entry name" value="ZINC PHOSPHODIESTERASE ELAC PROTEIN 1"/>
    <property type="match status" value="1"/>
</dbReference>
<dbReference type="GO" id="GO:0005634">
    <property type="term" value="C:nucleus"/>
    <property type="evidence" value="ECO:0000318"/>
    <property type="project" value="GO_Central"/>
</dbReference>
<feature type="compositionally biased region" description="Polar residues" evidence="9">
    <location>
        <begin position="73"/>
        <end position="89"/>
    </location>
</feature>
<dbReference type="OrthoDB" id="527344at2759"/>
<feature type="compositionally biased region" description="Basic and acidic residues" evidence="9">
    <location>
        <begin position="37"/>
        <end position="52"/>
    </location>
</feature>
<evidence type="ECO:0000256" key="2">
    <source>
        <dbReference type="ARBA" id="ARBA00011738"/>
    </source>
</evidence>
<reference evidence="10 12" key="2">
    <citation type="journal article" date="2018" name="Plant J.">
        <title>The Physcomitrella patens chromosome-scale assembly reveals moss genome structure and evolution.</title>
        <authorList>
            <person name="Lang D."/>
            <person name="Ullrich K.K."/>
            <person name="Murat F."/>
            <person name="Fuchs J."/>
            <person name="Jenkins J."/>
            <person name="Haas F.B."/>
            <person name="Piednoel M."/>
            <person name="Gundlach H."/>
            <person name="Van Bel M."/>
            <person name="Meyberg R."/>
            <person name="Vives C."/>
            <person name="Morata J."/>
            <person name="Symeonidi A."/>
            <person name="Hiss M."/>
            <person name="Muchero W."/>
            <person name="Kamisugi Y."/>
            <person name="Saleh O."/>
            <person name="Blanc G."/>
            <person name="Decker E.L."/>
            <person name="van Gessel N."/>
            <person name="Grimwood J."/>
            <person name="Hayes R.D."/>
            <person name="Graham S.W."/>
            <person name="Gunter L.E."/>
            <person name="McDaniel S.F."/>
            <person name="Hoernstein S.N.W."/>
            <person name="Larsson A."/>
            <person name="Li F.W."/>
            <person name="Perroud P.F."/>
            <person name="Phillips J."/>
            <person name="Ranjan P."/>
            <person name="Rokshar D.S."/>
            <person name="Rothfels C.J."/>
            <person name="Schneider L."/>
            <person name="Shu S."/>
            <person name="Stevenson D.W."/>
            <person name="Thummler F."/>
            <person name="Tillich M."/>
            <person name="Villarreal Aguilar J.C."/>
            <person name="Widiez T."/>
            <person name="Wong G.K."/>
            <person name="Wymore A."/>
            <person name="Zhang Y."/>
            <person name="Zimmer A.D."/>
            <person name="Quatrano R.S."/>
            <person name="Mayer K.F.X."/>
            <person name="Goodstein D."/>
            <person name="Casacuberta J.M."/>
            <person name="Vandepoele K."/>
            <person name="Reski R."/>
            <person name="Cuming A.C."/>
            <person name="Tuskan G.A."/>
            <person name="Maumus F."/>
            <person name="Salse J."/>
            <person name="Schmutz J."/>
            <person name="Rensing S.A."/>
        </authorList>
    </citation>
    <scope>NUCLEOTIDE SEQUENCE [LARGE SCALE GENOMIC DNA]</scope>
    <source>
        <strain evidence="11 12">cv. Gransden 2004</strain>
    </source>
</reference>
<gene>
    <name evidence="11" type="primary">LOC112290997</name>
    <name evidence="10" type="ORF">PHYPA_018146</name>
</gene>
<dbReference type="PANTHER" id="PTHR46018">
    <property type="entry name" value="ZINC PHOSPHODIESTERASE ELAC PROTEIN 1"/>
    <property type="match status" value="1"/>
</dbReference>
<keyword evidence="4" id="KW-0540">Nuclease</keyword>
<dbReference type="PaxDb" id="3218-PP1S409_46V6.1"/>
<protein>
    <submittedName>
        <fullName evidence="10 11">Uncharacterized protein</fullName>
    </submittedName>
</protein>
<dbReference type="Gramene" id="Pp3c14_7190V3.2">
    <property type="protein sequence ID" value="Pp3c14_7190V3.2"/>
    <property type="gene ID" value="Pp3c14_7190"/>
</dbReference>
<dbReference type="Proteomes" id="UP000006727">
    <property type="component" value="Chromosome 14"/>
</dbReference>
<comment type="subunit">
    <text evidence="2">Homodimer.</text>
</comment>
<evidence type="ECO:0000256" key="5">
    <source>
        <dbReference type="ARBA" id="ARBA00022723"/>
    </source>
</evidence>
<feature type="compositionally biased region" description="Polar residues" evidence="9">
    <location>
        <begin position="112"/>
        <end position="122"/>
    </location>
</feature>
<dbReference type="CDD" id="cd07717">
    <property type="entry name" value="RNaseZ_ZiPD-like_MBL-fold"/>
    <property type="match status" value="1"/>
</dbReference>
<dbReference type="GeneID" id="112290997"/>
<keyword evidence="7" id="KW-0378">Hydrolase</keyword>
<evidence type="ECO:0000256" key="6">
    <source>
        <dbReference type="ARBA" id="ARBA00022759"/>
    </source>
</evidence>
<dbReference type="EnsemblPlants" id="Pp3c14_7190V3.2">
    <property type="protein sequence ID" value="Pp3c14_7190V3.2"/>
    <property type="gene ID" value="Pp3c14_7190"/>
</dbReference>
<dbReference type="InterPro" id="IPR036866">
    <property type="entry name" value="RibonucZ/Hydroxyglut_hydro"/>
</dbReference>
<keyword evidence="6" id="KW-0255">Endonuclease</keyword>
<dbReference type="KEGG" id="ppp:112290997"/>
<dbReference type="AlphaFoldDB" id="A0A2K1JGQ6"/>
<evidence type="ECO:0000256" key="1">
    <source>
        <dbReference type="ARBA" id="ARBA00001947"/>
    </source>
</evidence>
<dbReference type="InterPro" id="IPR013471">
    <property type="entry name" value="RNase_Z/BN"/>
</dbReference>
<dbReference type="SUPFAM" id="SSF56281">
    <property type="entry name" value="Metallo-hydrolase/oxidoreductase"/>
    <property type="match status" value="1"/>
</dbReference>
<dbReference type="GO" id="GO:0042781">
    <property type="term" value="F:3'-tRNA processing endoribonuclease activity"/>
    <property type="evidence" value="ECO:0000318"/>
    <property type="project" value="GO_Central"/>
</dbReference>
<evidence type="ECO:0000256" key="8">
    <source>
        <dbReference type="ARBA" id="ARBA00022833"/>
    </source>
</evidence>
<accession>A0A2K1JGQ6</accession>
<dbReference type="Pfam" id="PF23023">
    <property type="entry name" value="Anti-Pycsar_Apyc1"/>
    <property type="match status" value="1"/>
</dbReference>
<feature type="region of interest" description="Disordered" evidence="9">
    <location>
        <begin position="24"/>
        <end position="154"/>
    </location>
</feature>
<dbReference type="EnsemblPlants" id="Pp3c14_7190V3.1">
    <property type="protein sequence ID" value="Pp3c14_7190V3.1"/>
    <property type="gene ID" value="Pp3c14_7190"/>
</dbReference>
<keyword evidence="3" id="KW-0819">tRNA processing</keyword>
<sequence>MASTRLRCLKQLRSHYNVASYSSGSARFRNSHGTQTRKADDQGPRDWLDRTSGRSLPRRVQSGHDTHEKRKSVSPTSGVKNEYNNSNSYERAKSWNPEYQDPPDRSSSNSSRTVLHRTQSGHNSRERTTSSSLIIGDKRQKNSTTLSESESEPVPFMTEDFCDHRAMQIVFLGTSSSMPTLSRNTSSIALRLDGTIYMFDCGEGVQRQLHRTPFRHRTIDNIFITHMHGDHIFGLPGLLCMIGMTAPSTREPIEIFGPPGLRQWIRTTLKLAHARVPIKYTVHELVLQEGKRKRINNKWNVNDEMHEDELPGRDILCSQDDGLWRVHEDKKYVVVAGLLKHSIPCWGYVVEEQPRTGRFDVHRAKELGVLPGPMYAKLQEGHSVTLKDGSTVNPSDVLGPPRKGRKAVILGDTSDSRSLLVAARGADVLVHEATVIEQESDLAAHRGHSTASMAGKFARMIDAKSLVLTHFSGKLEGSLYGTSDKGTIQDLVWAAKRTFGKQSVMAAYDFAAVTVVHNQDQPVSSS</sequence>
<comment type="cofactor">
    <cofactor evidence="1">
        <name>Zn(2+)</name>
        <dbReference type="ChEBI" id="CHEBI:29105"/>
    </cofactor>
</comment>
<dbReference type="NCBIfam" id="TIGR02651">
    <property type="entry name" value="RNase_Z"/>
    <property type="match status" value="1"/>
</dbReference>
<evidence type="ECO:0000256" key="7">
    <source>
        <dbReference type="ARBA" id="ARBA00022801"/>
    </source>
</evidence>
<dbReference type="GO" id="GO:0046872">
    <property type="term" value="F:metal ion binding"/>
    <property type="evidence" value="ECO:0007669"/>
    <property type="project" value="UniProtKB-KW"/>
</dbReference>
<organism evidence="10">
    <name type="scientific">Physcomitrium patens</name>
    <name type="common">Spreading-leaved earth moss</name>
    <name type="synonym">Physcomitrella patens</name>
    <dbReference type="NCBI Taxonomy" id="3218"/>
    <lineage>
        <taxon>Eukaryota</taxon>
        <taxon>Viridiplantae</taxon>
        <taxon>Streptophyta</taxon>
        <taxon>Embryophyta</taxon>
        <taxon>Bryophyta</taxon>
        <taxon>Bryophytina</taxon>
        <taxon>Bryopsida</taxon>
        <taxon>Funariidae</taxon>
        <taxon>Funariales</taxon>
        <taxon>Funariaceae</taxon>
        <taxon>Physcomitrium</taxon>
    </lineage>
</organism>
<evidence type="ECO:0000256" key="3">
    <source>
        <dbReference type="ARBA" id="ARBA00022694"/>
    </source>
</evidence>
<dbReference type="STRING" id="3218.A0A2K1JGQ6"/>
<evidence type="ECO:0000313" key="12">
    <source>
        <dbReference type="Proteomes" id="UP000006727"/>
    </source>
</evidence>
<proteinExistence type="inferred from homology"/>
<keyword evidence="12" id="KW-1185">Reference proteome</keyword>
<keyword evidence="8" id="KW-0862">Zinc</keyword>
<dbReference type="EMBL" id="ABEU02000014">
    <property type="protein sequence ID" value="PNR40743.1"/>
    <property type="molecule type" value="Genomic_DNA"/>
</dbReference>
<dbReference type="NCBIfam" id="NF000801">
    <property type="entry name" value="PRK00055.1-3"/>
    <property type="match status" value="1"/>
</dbReference>
<reference evidence="10 12" key="1">
    <citation type="journal article" date="2008" name="Science">
        <title>The Physcomitrella genome reveals evolutionary insights into the conquest of land by plants.</title>
        <authorList>
            <person name="Rensing S."/>
            <person name="Lang D."/>
            <person name="Zimmer A."/>
            <person name="Terry A."/>
            <person name="Salamov A."/>
            <person name="Shapiro H."/>
            <person name="Nishiyama T."/>
            <person name="Perroud P.-F."/>
            <person name="Lindquist E."/>
            <person name="Kamisugi Y."/>
            <person name="Tanahashi T."/>
            <person name="Sakakibara K."/>
            <person name="Fujita T."/>
            <person name="Oishi K."/>
            <person name="Shin-I T."/>
            <person name="Kuroki Y."/>
            <person name="Toyoda A."/>
            <person name="Suzuki Y."/>
            <person name="Hashimoto A."/>
            <person name="Yamaguchi K."/>
            <person name="Sugano A."/>
            <person name="Kohara Y."/>
            <person name="Fujiyama A."/>
            <person name="Anterola A."/>
            <person name="Aoki S."/>
            <person name="Ashton N."/>
            <person name="Barbazuk W.B."/>
            <person name="Barker E."/>
            <person name="Bennetzen J."/>
            <person name="Bezanilla M."/>
            <person name="Blankenship R."/>
            <person name="Cho S.H."/>
            <person name="Dutcher S."/>
            <person name="Estelle M."/>
            <person name="Fawcett J.A."/>
            <person name="Gundlach H."/>
            <person name="Hanada K."/>
            <person name="Heyl A."/>
            <person name="Hicks K.A."/>
            <person name="Hugh J."/>
            <person name="Lohr M."/>
            <person name="Mayer K."/>
            <person name="Melkozernov A."/>
            <person name="Murata T."/>
            <person name="Nelson D."/>
            <person name="Pils B."/>
            <person name="Prigge M."/>
            <person name="Reiss B."/>
            <person name="Renner T."/>
            <person name="Rombauts S."/>
            <person name="Rushton P."/>
            <person name="Sanderfoot A."/>
            <person name="Schween G."/>
            <person name="Shiu S.-H."/>
            <person name="Stueber K."/>
            <person name="Theodoulou F.L."/>
            <person name="Tu H."/>
            <person name="Van de Peer Y."/>
            <person name="Verrier P.J."/>
            <person name="Waters E."/>
            <person name="Wood A."/>
            <person name="Yang L."/>
            <person name="Cove D."/>
            <person name="Cuming A."/>
            <person name="Hasebe M."/>
            <person name="Lucas S."/>
            <person name="Mishler D.B."/>
            <person name="Reski R."/>
            <person name="Grigoriev I."/>
            <person name="Quatrano R.S."/>
            <person name="Boore J.L."/>
        </authorList>
    </citation>
    <scope>NUCLEOTIDE SEQUENCE [LARGE SCALE GENOMIC DNA]</scope>
    <source>
        <strain evidence="11 12">cv. Gransden 2004</strain>
    </source>
</reference>
<evidence type="ECO:0000313" key="11">
    <source>
        <dbReference type="EnsemblPlants" id="Pp3c14_7190V3.1"/>
    </source>
</evidence>
<dbReference type="Gene3D" id="3.60.15.10">
    <property type="entry name" value="Ribonuclease Z/Hydroxyacylglutathione hydrolase-like"/>
    <property type="match status" value="1"/>
</dbReference>
<keyword evidence="5" id="KW-0479">Metal-binding</keyword>
<evidence type="ECO:0000256" key="9">
    <source>
        <dbReference type="SAM" id="MobiDB-lite"/>
    </source>
</evidence>
<dbReference type="Gramene" id="Pp3c14_7190V3.1">
    <property type="protein sequence ID" value="Pp3c14_7190V3.1"/>
    <property type="gene ID" value="Pp3c14_7190"/>
</dbReference>
<evidence type="ECO:0000313" key="10">
    <source>
        <dbReference type="EMBL" id="PNR40743.1"/>
    </source>
</evidence>
<dbReference type="RefSeq" id="XP_024393679.1">
    <property type="nucleotide sequence ID" value="XM_024537911.2"/>
</dbReference>
<reference evidence="11" key="3">
    <citation type="submission" date="2020-12" db="UniProtKB">
        <authorList>
            <consortium name="EnsemblPlants"/>
        </authorList>
    </citation>
    <scope>IDENTIFICATION</scope>
</reference>
<evidence type="ECO:0000256" key="4">
    <source>
        <dbReference type="ARBA" id="ARBA00022722"/>
    </source>
</evidence>